<comment type="caution">
    <text evidence="7">The sequence shown here is derived from an EMBL/GenBank/DDBJ whole genome shotgun (WGS) entry which is preliminary data.</text>
</comment>
<sequence>MDSNRASQEQELEPEPEEPEGFPGLLSAEDTDNSSQIEEDMDHNYYTSKTYGPSDPMSKDLWVNIDQMEKDKVKIHGILSNTHRQAA</sequence>
<organism evidence="7 8">
    <name type="scientific">Ameca splendens</name>
    <dbReference type="NCBI Taxonomy" id="208324"/>
    <lineage>
        <taxon>Eukaryota</taxon>
        <taxon>Metazoa</taxon>
        <taxon>Chordata</taxon>
        <taxon>Craniata</taxon>
        <taxon>Vertebrata</taxon>
        <taxon>Euteleostomi</taxon>
        <taxon>Actinopterygii</taxon>
        <taxon>Neopterygii</taxon>
        <taxon>Teleostei</taxon>
        <taxon>Neoteleostei</taxon>
        <taxon>Acanthomorphata</taxon>
        <taxon>Ovalentaria</taxon>
        <taxon>Atherinomorphae</taxon>
        <taxon>Cyprinodontiformes</taxon>
        <taxon>Goodeidae</taxon>
        <taxon>Ameca</taxon>
    </lineage>
</organism>
<keyword evidence="5" id="KW-1133">Transmembrane helix</keyword>
<evidence type="ECO:0000256" key="1">
    <source>
        <dbReference type="ARBA" id="ARBA00004479"/>
    </source>
</evidence>
<feature type="compositionally biased region" description="Acidic residues" evidence="6">
    <location>
        <begin position="10"/>
        <end position="20"/>
    </location>
</feature>
<evidence type="ECO:0000256" key="6">
    <source>
        <dbReference type="SAM" id="MobiDB-lite"/>
    </source>
</evidence>
<evidence type="ECO:0000313" key="7">
    <source>
        <dbReference type="EMBL" id="MEQ2295329.1"/>
    </source>
</evidence>
<gene>
    <name evidence="7" type="primary">PLXDC2_2</name>
    <name evidence="7" type="ORF">AMECASPLE_013011</name>
</gene>
<evidence type="ECO:0000256" key="4">
    <source>
        <dbReference type="ARBA" id="ARBA00022729"/>
    </source>
</evidence>
<keyword evidence="5" id="KW-0472">Membrane</keyword>
<evidence type="ECO:0000256" key="2">
    <source>
        <dbReference type="ARBA" id="ARBA00010297"/>
    </source>
</evidence>
<keyword evidence="8" id="KW-1185">Reference proteome</keyword>
<feature type="compositionally biased region" description="Acidic residues" evidence="6">
    <location>
        <begin position="29"/>
        <end position="41"/>
    </location>
</feature>
<keyword evidence="4" id="KW-0732">Signal</keyword>
<comment type="similarity">
    <text evidence="2">Belongs to the plexin family.</text>
</comment>
<evidence type="ECO:0000313" key="8">
    <source>
        <dbReference type="Proteomes" id="UP001469553"/>
    </source>
</evidence>
<dbReference type="Proteomes" id="UP001469553">
    <property type="component" value="Unassembled WGS sequence"/>
</dbReference>
<feature type="non-terminal residue" evidence="7">
    <location>
        <position position="87"/>
    </location>
</feature>
<reference evidence="7 8" key="1">
    <citation type="submission" date="2021-06" db="EMBL/GenBank/DDBJ databases">
        <authorList>
            <person name="Palmer J.M."/>
        </authorList>
    </citation>
    <scope>NUCLEOTIDE SEQUENCE [LARGE SCALE GENOMIC DNA]</scope>
    <source>
        <strain evidence="7 8">AS_MEX2019</strain>
        <tissue evidence="7">Muscle</tissue>
    </source>
</reference>
<evidence type="ECO:0000256" key="3">
    <source>
        <dbReference type="ARBA" id="ARBA00022692"/>
    </source>
</evidence>
<dbReference type="InterPro" id="IPR031152">
    <property type="entry name" value="PLXDC"/>
</dbReference>
<proteinExistence type="inferred from homology"/>
<comment type="subcellular location">
    <subcellularLocation>
        <location evidence="1">Membrane</location>
        <topology evidence="1">Single-pass type I membrane protein</topology>
    </subcellularLocation>
</comment>
<protein>
    <submittedName>
        <fullName evidence="7">Plexin domain-containing protein 2</fullName>
    </submittedName>
</protein>
<feature type="region of interest" description="Disordered" evidence="6">
    <location>
        <begin position="1"/>
        <end position="57"/>
    </location>
</feature>
<dbReference type="PANTHER" id="PTHR13055:SF11">
    <property type="entry name" value="PLEXIN DOMAIN-CONTAINING PROTEIN 2"/>
    <property type="match status" value="1"/>
</dbReference>
<accession>A0ABV0YNA4</accession>
<name>A0ABV0YNA4_9TELE</name>
<dbReference type="PANTHER" id="PTHR13055">
    <property type="entry name" value="TUMOR ENDOTHELIAL MARKER 7 RELATED"/>
    <property type="match status" value="1"/>
</dbReference>
<dbReference type="EMBL" id="JAHRIP010038456">
    <property type="protein sequence ID" value="MEQ2295329.1"/>
    <property type="molecule type" value="Genomic_DNA"/>
</dbReference>
<keyword evidence="3" id="KW-0812">Transmembrane</keyword>
<evidence type="ECO:0000256" key="5">
    <source>
        <dbReference type="ARBA" id="ARBA00022989"/>
    </source>
</evidence>